<proteinExistence type="predicted"/>
<dbReference type="EMBL" id="CP003811">
    <property type="protein sequence ID" value="AIQ92038.1"/>
    <property type="molecule type" value="Genomic_DNA"/>
</dbReference>
<reference evidence="2 3" key="1">
    <citation type="journal article" date="2014" name="PLoS ONE">
        <title>Genome Information of Methylobacterium oryzae, a Plant-Probiotic Methylotroph in the Phyllosphere.</title>
        <authorList>
            <person name="Kwak M.J."/>
            <person name="Jeong H."/>
            <person name="Madhaiyan M."/>
            <person name="Lee Y."/>
            <person name="Sa T.M."/>
            <person name="Oh T.K."/>
            <person name="Kim J.F."/>
        </authorList>
    </citation>
    <scope>NUCLEOTIDE SEQUENCE [LARGE SCALE GENOMIC DNA]</scope>
    <source>
        <strain evidence="2 3">CBMB20</strain>
    </source>
</reference>
<dbReference type="KEGG" id="mor:MOC_4283"/>
<gene>
    <name evidence="2" type="ORF">MOC_4283</name>
</gene>
<dbReference type="Proteomes" id="UP000029492">
    <property type="component" value="Chromosome"/>
</dbReference>
<name>A0A089P1X3_9HYPH</name>
<dbReference type="HOGENOM" id="CLU_3218549_0_0_5"/>
<organism evidence="2 3">
    <name type="scientific">Methylobacterium oryzae CBMB20</name>
    <dbReference type="NCBI Taxonomy" id="693986"/>
    <lineage>
        <taxon>Bacteria</taxon>
        <taxon>Pseudomonadati</taxon>
        <taxon>Pseudomonadota</taxon>
        <taxon>Alphaproteobacteria</taxon>
        <taxon>Hyphomicrobiales</taxon>
        <taxon>Methylobacteriaceae</taxon>
        <taxon>Methylobacterium</taxon>
    </lineage>
</organism>
<dbReference type="AlphaFoldDB" id="A0A089P1X3"/>
<keyword evidence="3" id="KW-1185">Reference proteome</keyword>
<sequence>MVFGAQVGSEGRSLSDPTKGLLQTDVDLGAESIRPRHAPIGPAI</sequence>
<feature type="region of interest" description="Disordered" evidence="1">
    <location>
        <begin position="1"/>
        <end position="20"/>
    </location>
</feature>
<evidence type="ECO:0000313" key="3">
    <source>
        <dbReference type="Proteomes" id="UP000029492"/>
    </source>
</evidence>
<evidence type="ECO:0000256" key="1">
    <source>
        <dbReference type="SAM" id="MobiDB-lite"/>
    </source>
</evidence>
<protein>
    <submittedName>
        <fullName evidence="2">Protein of unassigned function</fullName>
    </submittedName>
</protein>
<accession>A0A089P1X3</accession>
<evidence type="ECO:0000313" key="2">
    <source>
        <dbReference type="EMBL" id="AIQ92038.1"/>
    </source>
</evidence>
<feature type="region of interest" description="Disordered" evidence="1">
    <location>
        <begin position="25"/>
        <end position="44"/>
    </location>
</feature>